<dbReference type="PANTHER" id="PTHR43611">
    <property type="entry name" value="ALPHA-D-GLUCOSE 1-PHOSPHATE PHOSPHATASE"/>
    <property type="match status" value="1"/>
</dbReference>
<dbReference type="SUPFAM" id="SSF56784">
    <property type="entry name" value="HAD-like"/>
    <property type="match status" value="1"/>
</dbReference>
<keyword evidence="1" id="KW-0378">Hydrolase</keyword>
<dbReference type="Pfam" id="PF00702">
    <property type="entry name" value="Hydrolase"/>
    <property type="match status" value="1"/>
</dbReference>
<dbReference type="NCBIfam" id="TIGR01509">
    <property type="entry name" value="HAD-SF-IA-v3"/>
    <property type="match status" value="1"/>
</dbReference>
<gene>
    <name evidence="1" type="primary">yihX</name>
    <name evidence="1" type="ORF">NCTC11190_00636</name>
</gene>
<dbReference type="Gene3D" id="3.40.50.1000">
    <property type="entry name" value="HAD superfamily/HAD-like"/>
    <property type="match status" value="1"/>
</dbReference>
<name>A0A379MRP0_9BACT</name>
<protein>
    <submittedName>
        <fullName evidence="1">Phosphatase yihX</fullName>
        <ecNumber evidence="1">3.1.3.-</ecNumber>
    </submittedName>
</protein>
<evidence type="ECO:0000313" key="2">
    <source>
        <dbReference type="Proteomes" id="UP000255233"/>
    </source>
</evidence>
<dbReference type="AlphaFoldDB" id="A0A379MRP0"/>
<dbReference type="InterPro" id="IPR023214">
    <property type="entry name" value="HAD_sf"/>
</dbReference>
<dbReference type="Gene3D" id="1.10.150.240">
    <property type="entry name" value="Putative phosphatase, domain 2"/>
    <property type="match status" value="1"/>
</dbReference>
<dbReference type="InterPro" id="IPR023198">
    <property type="entry name" value="PGP-like_dom2"/>
</dbReference>
<dbReference type="EC" id="3.1.3.-" evidence="1"/>
<dbReference type="InterPro" id="IPR036412">
    <property type="entry name" value="HAD-like_sf"/>
</dbReference>
<dbReference type="SFLD" id="SFLDS00003">
    <property type="entry name" value="Haloacid_Dehalogenase"/>
    <property type="match status" value="1"/>
</dbReference>
<dbReference type="GO" id="GO:0016787">
    <property type="term" value="F:hydrolase activity"/>
    <property type="evidence" value="ECO:0007669"/>
    <property type="project" value="UniProtKB-KW"/>
</dbReference>
<dbReference type="CDD" id="cd02603">
    <property type="entry name" value="HAD_sEH-N_like"/>
    <property type="match status" value="1"/>
</dbReference>
<dbReference type="PANTHER" id="PTHR43611:SF3">
    <property type="entry name" value="FLAVIN MONONUCLEOTIDE HYDROLASE 1, CHLOROPLATIC"/>
    <property type="match status" value="1"/>
</dbReference>
<sequence length="216" mass="24587">MPQKTAMTDGIRNLIFDFGGVLLDIDIRRTVAAFAALGLPGLDPFDTHPRNAGVFLRLELGQITERQFVEQLQALVPDGNPVPAPAQLLDAWNAMLLPYDWRRFELLDRLRAEGRRIFLLSNTNLPHRRCFIDRFDRGNPAGRPFESYFDRCFWSDEMHLRKPAPEIYLAVLREEGLRAPETLFIDDNSPNTDAARELGIRTFHLAPPTAVSDLFG</sequence>
<dbReference type="EMBL" id="UGVL01000001">
    <property type="protein sequence ID" value="SUE33429.1"/>
    <property type="molecule type" value="Genomic_DNA"/>
</dbReference>
<accession>A0A379MRP0</accession>
<organism evidence="1 2">
    <name type="scientific">Rikenella microfusus</name>
    <dbReference type="NCBI Taxonomy" id="28139"/>
    <lineage>
        <taxon>Bacteria</taxon>
        <taxon>Pseudomonadati</taxon>
        <taxon>Bacteroidota</taxon>
        <taxon>Bacteroidia</taxon>
        <taxon>Bacteroidales</taxon>
        <taxon>Rikenellaceae</taxon>
        <taxon>Rikenella</taxon>
    </lineage>
</organism>
<dbReference type="InterPro" id="IPR006439">
    <property type="entry name" value="HAD-SF_hydro_IA"/>
</dbReference>
<dbReference type="SFLD" id="SFLDG01129">
    <property type="entry name" value="C1.5:_HAD__Beta-PGM__Phosphata"/>
    <property type="match status" value="1"/>
</dbReference>
<dbReference type="OrthoDB" id="9797415at2"/>
<proteinExistence type="predicted"/>
<keyword evidence="2" id="KW-1185">Reference proteome</keyword>
<dbReference type="Proteomes" id="UP000255233">
    <property type="component" value="Unassembled WGS sequence"/>
</dbReference>
<dbReference type="STRING" id="880526.GCA_000427365_00810"/>
<reference evidence="1 2" key="1">
    <citation type="submission" date="2018-06" db="EMBL/GenBank/DDBJ databases">
        <authorList>
            <consortium name="Pathogen Informatics"/>
            <person name="Doyle S."/>
        </authorList>
    </citation>
    <scope>NUCLEOTIDE SEQUENCE [LARGE SCALE GENOMIC DNA]</scope>
    <source>
        <strain evidence="1 2">NCTC11190</strain>
    </source>
</reference>
<evidence type="ECO:0000313" key="1">
    <source>
        <dbReference type="EMBL" id="SUE33429.1"/>
    </source>
</evidence>